<dbReference type="AlphaFoldDB" id="A0A267WLG9"/>
<dbReference type="Gene3D" id="3.60.40.10">
    <property type="entry name" value="PPM-type phosphatase domain"/>
    <property type="match status" value="1"/>
</dbReference>
<organism evidence="2 3">
    <name type="scientific">Bifidobacterium pseudocatenulatum</name>
    <dbReference type="NCBI Taxonomy" id="28026"/>
    <lineage>
        <taxon>Bacteria</taxon>
        <taxon>Bacillati</taxon>
        <taxon>Actinomycetota</taxon>
        <taxon>Actinomycetes</taxon>
        <taxon>Bifidobacteriales</taxon>
        <taxon>Bifidobacteriaceae</taxon>
        <taxon>Bifidobacterium</taxon>
    </lineage>
</organism>
<dbReference type="InterPro" id="IPR015655">
    <property type="entry name" value="PP2C"/>
</dbReference>
<sequence>MIFRSIEAGLNSNVGCKRKNNQDNALASRGVYVACDGMGGGKGGERASAQVAACFSQLAEQPSRNRTSIEHALRQSQQQVLELGQELGGIAGTTITGVVLPTRVEDSVHEQAIDEYCYVINVGDSRTYHMRADAEGHWMAESLTRITRDHSERQNAIDTGEMLPDEANRCIPRNIITQCVGAPDGIQPDWYAARSTGRFIICSDGLHAQIDRELLADVAAAYGDPQVAADMLVQSALDAGGNDNVTVIVLDICGKSSDYSANDDWNVSKIDDHEDIGDLQESTLQTLRAVQ</sequence>
<dbReference type="PANTHER" id="PTHR47992">
    <property type="entry name" value="PROTEIN PHOSPHATASE"/>
    <property type="match status" value="1"/>
</dbReference>
<proteinExistence type="predicted"/>
<evidence type="ECO:0000259" key="1">
    <source>
        <dbReference type="PROSITE" id="PS51746"/>
    </source>
</evidence>
<dbReference type="EMBL" id="MNLB01000004">
    <property type="protein sequence ID" value="PAC73457.1"/>
    <property type="molecule type" value="Genomic_DNA"/>
</dbReference>
<accession>A0A267WLG9</accession>
<evidence type="ECO:0000313" key="3">
    <source>
        <dbReference type="Proteomes" id="UP000216789"/>
    </source>
</evidence>
<reference evidence="2 3" key="1">
    <citation type="journal article" date="2017" name="ISME J.">
        <title>Unveiling bifidobacterial biogeography across the mammalian branch of the tree of life.</title>
        <authorList>
            <person name="Milani C."/>
            <person name="Mangifesta M."/>
            <person name="Mancabelli L."/>
            <person name="Lugli G.A."/>
            <person name="James K."/>
            <person name="Duranti S."/>
            <person name="Turroni F."/>
            <person name="Ferrario C."/>
            <person name="Ossiprandi M.C."/>
            <person name="van Sinderen D."/>
            <person name="Ventura M."/>
        </authorList>
    </citation>
    <scope>NUCLEOTIDE SEQUENCE [LARGE SCALE GENOMIC DNA]</scope>
    <source>
        <strain evidence="2 3">1E</strain>
    </source>
</reference>
<dbReference type="CDD" id="cd00143">
    <property type="entry name" value="PP2Cc"/>
    <property type="match status" value="1"/>
</dbReference>
<dbReference type="SMART" id="SM00332">
    <property type="entry name" value="PP2Cc"/>
    <property type="match status" value="1"/>
</dbReference>
<dbReference type="InterPro" id="IPR001932">
    <property type="entry name" value="PPM-type_phosphatase-like_dom"/>
</dbReference>
<dbReference type="Proteomes" id="UP000216789">
    <property type="component" value="Unassembled WGS sequence"/>
</dbReference>
<feature type="domain" description="PPM-type phosphatase" evidence="1">
    <location>
        <begin position="7"/>
        <end position="252"/>
    </location>
</feature>
<dbReference type="RefSeq" id="WP_095279486.1">
    <property type="nucleotide sequence ID" value="NZ_MNLB01000004.1"/>
</dbReference>
<name>A0A267WLG9_BIFPS</name>
<dbReference type="SMART" id="SM00331">
    <property type="entry name" value="PP2C_SIG"/>
    <property type="match status" value="1"/>
</dbReference>
<gene>
    <name evidence="2" type="ORF">BPS1E_0847</name>
</gene>
<dbReference type="SUPFAM" id="SSF81606">
    <property type="entry name" value="PP2C-like"/>
    <property type="match status" value="1"/>
</dbReference>
<comment type="caution">
    <text evidence="2">The sequence shown here is derived from an EMBL/GenBank/DDBJ whole genome shotgun (WGS) entry which is preliminary data.</text>
</comment>
<protein>
    <submittedName>
        <fullName evidence="2">Protein phosphatase</fullName>
    </submittedName>
</protein>
<dbReference type="InterPro" id="IPR036457">
    <property type="entry name" value="PPM-type-like_dom_sf"/>
</dbReference>
<evidence type="ECO:0000313" key="2">
    <source>
        <dbReference type="EMBL" id="PAC73457.1"/>
    </source>
</evidence>
<dbReference type="PROSITE" id="PS51746">
    <property type="entry name" value="PPM_2"/>
    <property type="match status" value="1"/>
</dbReference>
<dbReference type="GO" id="GO:0004722">
    <property type="term" value="F:protein serine/threonine phosphatase activity"/>
    <property type="evidence" value="ECO:0007669"/>
    <property type="project" value="InterPro"/>
</dbReference>